<reference evidence="2" key="1">
    <citation type="journal article" date="2023" name="Nat. Plants">
        <title>Single-cell RNA sequencing provides a high-resolution roadmap for understanding the multicellular compartmentation of specialized metabolism.</title>
        <authorList>
            <person name="Sun S."/>
            <person name="Shen X."/>
            <person name="Li Y."/>
            <person name="Li Y."/>
            <person name="Wang S."/>
            <person name="Li R."/>
            <person name="Zhang H."/>
            <person name="Shen G."/>
            <person name="Guo B."/>
            <person name="Wei J."/>
            <person name="Xu J."/>
            <person name="St-Pierre B."/>
            <person name="Chen S."/>
            <person name="Sun C."/>
        </authorList>
    </citation>
    <scope>NUCLEOTIDE SEQUENCE [LARGE SCALE GENOMIC DNA]</scope>
</reference>
<organism evidence="1 2">
    <name type="scientific">Catharanthus roseus</name>
    <name type="common">Madagascar periwinkle</name>
    <name type="synonym">Vinca rosea</name>
    <dbReference type="NCBI Taxonomy" id="4058"/>
    <lineage>
        <taxon>Eukaryota</taxon>
        <taxon>Viridiplantae</taxon>
        <taxon>Streptophyta</taxon>
        <taxon>Embryophyta</taxon>
        <taxon>Tracheophyta</taxon>
        <taxon>Spermatophyta</taxon>
        <taxon>Magnoliopsida</taxon>
        <taxon>eudicotyledons</taxon>
        <taxon>Gunneridae</taxon>
        <taxon>Pentapetalae</taxon>
        <taxon>asterids</taxon>
        <taxon>lamiids</taxon>
        <taxon>Gentianales</taxon>
        <taxon>Apocynaceae</taxon>
        <taxon>Rauvolfioideae</taxon>
        <taxon>Vinceae</taxon>
        <taxon>Catharanthinae</taxon>
        <taxon>Catharanthus</taxon>
    </lineage>
</organism>
<dbReference type="EMBL" id="CM044706">
    <property type="protein sequence ID" value="KAI5660553.1"/>
    <property type="molecule type" value="Genomic_DNA"/>
</dbReference>
<evidence type="ECO:0000313" key="1">
    <source>
        <dbReference type="EMBL" id="KAI5660553.1"/>
    </source>
</evidence>
<dbReference type="Proteomes" id="UP001060085">
    <property type="component" value="Linkage Group LG06"/>
</dbReference>
<gene>
    <name evidence="1" type="ORF">M9H77_29346</name>
</gene>
<proteinExistence type="predicted"/>
<keyword evidence="2" id="KW-1185">Reference proteome</keyword>
<evidence type="ECO:0000313" key="2">
    <source>
        <dbReference type="Proteomes" id="UP001060085"/>
    </source>
</evidence>
<protein>
    <submittedName>
        <fullName evidence="1">Uncharacterized protein</fullName>
    </submittedName>
</protein>
<accession>A0ACC0AI00</accession>
<name>A0ACC0AI00_CATRO</name>
<comment type="caution">
    <text evidence="1">The sequence shown here is derived from an EMBL/GenBank/DDBJ whole genome shotgun (WGS) entry which is preliminary data.</text>
</comment>
<sequence length="129" mass="13938">MASSKTLFLLFALVFALAVLVSSEAVTSVTGESKKTDSVEGVKEAETVTDQVHGCRRGAAAMQQRKPLLPMPRITPRWIRSLTKFMVAHEVAATGSVADALGAAKKLNRVTELLQLYICETKMCAMAIK</sequence>